<dbReference type="GO" id="GO:0006281">
    <property type="term" value="P:DNA repair"/>
    <property type="evidence" value="ECO:0007669"/>
    <property type="project" value="UniProtKB-KW"/>
</dbReference>
<dbReference type="PROSITE" id="PS51462">
    <property type="entry name" value="NUDIX"/>
    <property type="match status" value="1"/>
</dbReference>
<evidence type="ECO:0000256" key="2">
    <source>
        <dbReference type="ARBA" id="ARBA00005582"/>
    </source>
</evidence>
<dbReference type="PANTHER" id="PTHR47707:SF1">
    <property type="entry name" value="NUDIX HYDROLASE FAMILY PROTEIN"/>
    <property type="match status" value="1"/>
</dbReference>
<proteinExistence type="inferred from homology"/>
<dbReference type="EMBL" id="BMAR01000004">
    <property type="protein sequence ID" value="GFR42779.1"/>
    <property type="molecule type" value="Genomic_DNA"/>
</dbReference>
<dbReference type="GO" id="GO:0046872">
    <property type="term" value="F:metal ion binding"/>
    <property type="evidence" value="ECO:0007669"/>
    <property type="project" value="UniProtKB-KW"/>
</dbReference>
<dbReference type="GO" id="GO:0044715">
    <property type="term" value="F:8-oxo-dGDP phosphatase activity"/>
    <property type="evidence" value="ECO:0007669"/>
    <property type="project" value="TreeGrafter"/>
</dbReference>
<keyword evidence="3" id="KW-0515">Mutator protein</keyword>
<dbReference type="Gene3D" id="3.90.79.10">
    <property type="entry name" value="Nucleoside Triphosphate Pyrophosphohydrolase"/>
    <property type="match status" value="1"/>
</dbReference>
<feature type="region of interest" description="Disordered" evidence="12">
    <location>
        <begin position="53"/>
        <end position="108"/>
    </location>
</feature>
<feature type="region of interest" description="Disordered" evidence="12">
    <location>
        <begin position="231"/>
        <end position="273"/>
    </location>
</feature>
<dbReference type="GO" id="GO:0044716">
    <property type="term" value="F:8-oxo-GDP phosphatase activity"/>
    <property type="evidence" value="ECO:0007669"/>
    <property type="project" value="TreeGrafter"/>
</dbReference>
<keyword evidence="8" id="KW-0460">Magnesium</keyword>
<evidence type="ECO:0000256" key="1">
    <source>
        <dbReference type="ARBA" id="ARBA00001946"/>
    </source>
</evidence>
<dbReference type="GO" id="GO:0006260">
    <property type="term" value="P:DNA replication"/>
    <property type="evidence" value="ECO:0007669"/>
    <property type="project" value="UniProtKB-KW"/>
</dbReference>
<gene>
    <name evidence="14" type="ORF">Agub_g3742</name>
</gene>
<accession>A0AAD3DJ36</accession>
<keyword evidence="4" id="KW-0235">DNA replication</keyword>
<comment type="catalytic activity">
    <reaction evidence="10">
        <text>8-oxo-dGTP + H2O = 8-oxo-dGMP + diphosphate + H(+)</text>
        <dbReference type="Rhea" id="RHEA:31575"/>
        <dbReference type="ChEBI" id="CHEBI:15377"/>
        <dbReference type="ChEBI" id="CHEBI:15378"/>
        <dbReference type="ChEBI" id="CHEBI:33019"/>
        <dbReference type="ChEBI" id="CHEBI:63224"/>
        <dbReference type="ChEBI" id="CHEBI:77896"/>
        <dbReference type="EC" id="3.6.1.55"/>
    </reaction>
</comment>
<evidence type="ECO:0000259" key="13">
    <source>
        <dbReference type="PROSITE" id="PS51462"/>
    </source>
</evidence>
<evidence type="ECO:0000256" key="7">
    <source>
        <dbReference type="ARBA" id="ARBA00022801"/>
    </source>
</evidence>
<keyword evidence="7" id="KW-0378">Hydrolase</keyword>
<dbReference type="GO" id="GO:0008413">
    <property type="term" value="F:8-oxo-7,8-dihydroguanosine triphosphate pyrophosphatase activity"/>
    <property type="evidence" value="ECO:0007669"/>
    <property type="project" value="TreeGrafter"/>
</dbReference>
<evidence type="ECO:0000256" key="9">
    <source>
        <dbReference type="ARBA" id="ARBA00023204"/>
    </source>
</evidence>
<dbReference type="PANTHER" id="PTHR47707">
    <property type="entry name" value="8-OXO-DGTP DIPHOSPHATASE"/>
    <property type="match status" value="1"/>
</dbReference>
<dbReference type="InterPro" id="IPR020084">
    <property type="entry name" value="NUDIX_hydrolase_CS"/>
</dbReference>
<dbReference type="PRINTS" id="PR00502">
    <property type="entry name" value="NUDIXFAMILY"/>
</dbReference>
<evidence type="ECO:0000256" key="3">
    <source>
        <dbReference type="ARBA" id="ARBA00022457"/>
    </source>
</evidence>
<dbReference type="InterPro" id="IPR015797">
    <property type="entry name" value="NUDIX_hydrolase-like_dom_sf"/>
</dbReference>
<evidence type="ECO:0000256" key="10">
    <source>
        <dbReference type="ARBA" id="ARBA00035861"/>
    </source>
</evidence>
<evidence type="ECO:0000256" key="6">
    <source>
        <dbReference type="ARBA" id="ARBA00022763"/>
    </source>
</evidence>
<reference evidence="14 15" key="1">
    <citation type="journal article" date="2021" name="Sci. Rep.">
        <title>Genome sequencing of the multicellular alga Astrephomene provides insights into convergent evolution of germ-soma differentiation.</title>
        <authorList>
            <person name="Yamashita S."/>
            <person name="Yamamoto K."/>
            <person name="Matsuzaki R."/>
            <person name="Suzuki S."/>
            <person name="Yamaguchi H."/>
            <person name="Hirooka S."/>
            <person name="Minakuchi Y."/>
            <person name="Miyagishima S."/>
            <person name="Kawachi M."/>
            <person name="Toyoda A."/>
            <person name="Nozaki H."/>
        </authorList>
    </citation>
    <scope>NUCLEOTIDE SEQUENCE [LARGE SCALE GENOMIC DNA]</scope>
    <source>
        <strain evidence="14 15">NIES-4017</strain>
    </source>
</reference>
<evidence type="ECO:0000256" key="4">
    <source>
        <dbReference type="ARBA" id="ARBA00022705"/>
    </source>
</evidence>
<dbReference type="PROSITE" id="PS00893">
    <property type="entry name" value="NUDIX_BOX"/>
    <property type="match status" value="1"/>
</dbReference>
<dbReference type="Pfam" id="PF00293">
    <property type="entry name" value="NUDIX"/>
    <property type="match status" value="1"/>
</dbReference>
<comment type="cofactor">
    <cofactor evidence="1">
        <name>Mg(2+)</name>
        <dbReference type="ChEBI" id="CHEBI:18420"/>
    </cofactor>
</comment>
<dbReference type="Proteomes" id="UP001054857">
    <property type="component" value="Unassembled WGS sequence"/>
</dbReference>
<evidence type="ECO:0000256" key="8">
    <source>
        <dbReference type="ARBA" id="ARBA00022842"/>
    </source>
</evidence>
<dbReference type="InterPro" id="IPR020476">
    <property type="entry name" value="Nudix_hydrolase"/>
</dbReference>
<keyword evidence="15" id="KW-1185">Reference proteome</keyword>
<comment type="caution">
    <text evidence="14">The sequence shown here is derived from an EMBL/GenBank/DDBJ whole genome shotgun (WGS) entry which is preliminary data.</text>
</comment>
<evidence type="ECO:0000313" key="15">
    <source>
        <dbReference type="Proteomes" id="UP001054857"/>
    </source>
</evidence>
<dbReference type="CDD" id="cd03425">
    <property type="entry name" value="NUDIX_MutT_NudA_like"/>
    <property type="match status" value="1"/>
</dbReference>
<dbReference type="EC" id="3.6.1.55" evidence="11"/>
<evidence type="ECO:0000256" key="11">
    <source>
        <dbReference type="ARBA" id="ARBA00038905"/>
    </source>
</evidence>
<dbReference type="FunFam" id="3.90.79.10:FF:000014">
    <property type="entry name" value="8-oxo-dGTP diphosphatase MutT"/>
    <property type="match status" value="1"/>
</dbReference>
<feature type="compositionally biased region" description="Low complexity" evidence="12">
    <location>
        <begin position="260"/>
        <end position="273"/>
    </location>
</feature>
<protein>
    <recommendedName>
        <fullName evidence="11">8-oxo-dGTP diphosphatase</fullName>
        <ecNumber evidence="11">3.6.1.55</ecNumber>
    </recommendedName>
</protein>
<dbReference type="GO" id="GO:0035539">
    <property type="term" value="F:8-oxo-7,8-dihydrodeoxyguanosine triphosphate pyrophosphatase activity"/>
    <property type="evidence" value="ECO:0007669"/>
    <property type="project" value="UniProtKB-EC"/>
</dbReference>
<dbReference type="SUPFAM" id="SSF55811">
    <property type="entry name" value="Nudix"/>
    <property type="match status" value="1"/>
</dbReference>
<evidence type="ECO:0000313" key="14">
    <source>
        <dbReference type="EMBL" id="GFR42779.1"/>
    </source>
</evidence>
<organism evidence="14 15">
    <name type="scientific">Astrephomene gubernaculifera</name>
    <dbReference type="NCBI Taxonomy" id="47775"/>
    <lineage>
        <taxon>Eukaryota</taxon>
        <taxon>Viridiplantae</taxon>
        <taxon>Chlorophyta</taxon>
        <taxon>core chlorophytes</taxon>
        <taxon>Chlorophyceae</taxon>
        <taxon>CS clade</taxon>
        <taxon>Chlamydomonadales</taxon>
        <taxon>Astrephomenaceae</taxon>
        <taxon>Astrephomene</taxon>
    </lineage>
</organism>
<keyword evidence="6" id="KW-0227">DNA damage</keyword>
<keyword evidence="5" id="KW-0479">Metal-binding</keyword>
<dbReference type="InterPro" id="IPR047127">
    <property type="entry name" value="MutT-like"/>
</dbReference>
<comment type="similarity">
    <text evidence="2">Belongs to the Nudix hydrolase family.</text>
</comment>
<dbReference type="InterPro" id="IPR000086">
    <property type="entry name" value="NUDIX_hydrolase_dom"/>
</dbReference>
<evidence type="ECO:0000256" key="12">
    <source>
        <dbReference type="SAM" id="MobiDB-lite"/>
    </source>
</evidence>
<feature type="domain" description="Nudix hydrolase" evidence="13">
    <location>
        <begin position="326"/>
        <end position="477"/>
    </location>
</feature>
<keyword evidence="9" id="KW-0234">DNA repair</keyword>
<sequence length="491" mass="49742">MHLNRIIYSPSGIYSWHSPPCKRAAAGRSTFAGYANRSEVDSHRRYCSPSAAFRAPRRITSPPTAAAAGDSSGGGNAFGQDSPHLQQQHRPHHHTPLNPRSFSASPIGPTSFASSPLSALPSGFASTAPAAATALVAATPTCSTLLSTSCTGSSPSSSVPVLAVGGTVLRTIDSVIAAASASRAAIRTSTATAAPAATNRGTGIAASSSSAASVLTVGTAVTADSARAATVDIPQTEGTRGGNESAKGNGVEVGSRTDVGSGSNNVSCGSSSRSNHFQQAVSASMDGNGVGNSSSNGLCTTTAAAAAPPTSNATAVGVSVASGGVPLLVVVGVVLLDDPEYDMSTNCGNNTSNNNSGNSGRPVRVLLAQRPHGKANAGLWEFPGGKVDPGETPEAALVRELHEELGITVDPNDLQPLTFASHTYPTFHLLMPLYACRRWRGEPRGAEGQAVAWVTAPDVMSYELTPADVPLVPAVLAAMRLGDKGTSQLRA</sequence>
<name>A0AAD3DJ36_9CHLO</name>
<evidence type="ECO:0000256" key="5">
    <source>
        <dbReference type="ARBA" id="ARBA00022723"/>
    </source>
</evidence>
<dbReference type="AlphaFoldDB" id="A0AAD3DJ36"/>